<evidence type="ECO:0000313" key="3">
    <source>
        <dbReference type="Proteomes" id="UP000807342"/>
    </source>
</evidence>
<evidence type="ECO:0000313" key="2">
    <source>
        <dbReference type="EMBL" id="KAF9454326.1"/>
    </source>
</evidence>
<name>A0A9P6C6S5_9AGAR</name>
<gene>
    <name evidence="2" type="ORF">P691DRAFT_788791</name>
</gene>
<accession>A0A9P6C6S5</accession>
<sequence length="588" mass="68097">MPDYLYRGVLCEHKKAPQGPDDDYEVLLQRADHWNDIAQRAIDERARWLREANALRSATSSLPNEILATIFKFACPPIDFRKRVFCRGPDDSDGDDDDDDGYRDDDWPIPSREKEDLSYRRFPMVLGAVSNRWREVAWSTPGLWNTLAIEPTYRTVRKEATRLQFYLTNAKSFGFVLDIDLRRYNEETEFFDEESPPLLEDIITGPEKLSLEPLKAVVFGDMAKNIQTLRIAGVPESWIPDINRKALNVVDLCLSCDGHHLQSESSLVLQKFESLHHIHLVDMFPLKTSPLPSNITTICLRGVQLDDCIRTLLQCTSLVEFYVRYPRDSSTSNPIPALLQEPLIRSTMKRFGWDNSGPSNSWNSALLQMVRFPNLRYLEWTDGPRRGTPKPEVDFFSNLPPSLTSLTLFNNATTSRSYEQRAQLRRLFIHLPQIKKLTLLKCHDQYAQIIFVLLSRGPDDKCPSSPNDFVFPKLRQIVYRFLGHISRRYVDSEDGRWSESDDYYDSGETTASRNDSDAGTVTIYPKPFMEVVLWRSKIMAIPYFRLKLTECRLERVRVVWERFRGIVKGGLRLEVVEDTKLVDWEKPI</sequence>
<keyword evidence="3" id="KW-1185">Reference proteome</keyword>
<proteinExistence type="predicted"/>
<dbReference type="AlphaFoldDB" id="A0A9P6C6S5"/>
<protein>
    <recommendedName>
        <fullName evidence="4">F-box domain-containing protein</fullName>
    </recommendedName>
</protein>
<dbReference type="InterPro" id="IPR032675">
    <property type="entry name" value="LRR_dom_sf"/>
</dbReference>
<organism evidence="2 3">
    <name type="scientific">Macrolepiota fuliginosa MF-IS2</name>
    <dbReference type="NCBI Taxonomy" id="1400762"/>
    <lineage>
        <taxon>Eukaryota</taxon>
        <taxon>Fungi</taxon>
        <taxon>Dikarya</taxon>
        <taxon>Basidiomycota</taxon>
        <taxon>Agaricomycotina</taxon>
        <taxon>Agaricomycetes</taxon>
        <taxon>Agaricomycetidae</taxon>
        <taxon>Agaricales</taxon>
        <taxon>Agaricineae</taxon>
        <taxon>Agaricaceae</taxon>
        <taxon>Macrolepiota</taxon>
    </lineage>
</organism>
<dbReference type="OrthoDB" id="3067186at2759"/>
<dbReference type="Proteomes" id="UP000807342">
    <property type="component" value="Unassembled WGS sequence"/>
</dbReference>
<dbReference type="SUPFAM" id="SSF52058">
    <property type="entry name" value="L domain-like"/>
    <property type="match status" value="1"/>
</dbReference>
<dbReference type="EMBL" id="MU151055">
    <property type="protein sequence ID" value="KAF9454326.1"/>
    <property type="molecule type" value="Genomic_DNA"/>
</dbReference>
<evidence type="ECO:0008006" key="4">
    <source>
        <dbReference type="Google" id="ProtNLM"/>
    </source>
</evidence>
<dbReference type="Gene3D" id="3.80.10.10">
    <property type="entry name" value="Ribonuclease Inhibitor"/>
    <property type="match status" value="1"/>
</dbReference>
<comment type="caution">
    <text evidence="2">The sequence shown here is derived from an EMBL/GenBank/DDBJ whole genome shotgun (WGS) entry which is preliminary data.</text>
</comment>
<reference evidence="2" key="1">
    <citation type="submission" date="2020-11" db="EMBL/GenBank/DDBJ databases">
        <authorList>
            <consortium name="DOE Joint Genome Institute"/>
            <person name="Ahrendt S."/>
            <person name="Riley R."/>
            <person name="Andreopoulos W."/>
            <person name="Labutti K."/>
            <person name="Pangilinan J."/>
            <person name="Ruiz-Duenas F.J."/>
            <person name="Barrasa J.M."/>
            <person name="Sanchez-Garcia M."/>
            <person name="Camarero S."/>
            <person name="Miyauchi S."/>
            <person name="Serrano A."/>
            <person name="Linde D."/>
            <person name="Babiker R."/>
            <person name="Drula E."/>
            <person name="Ayuso-Fernandez I."/>
            <person name="Pacheco R."/>
            <person name="Padilla G."/>
            <person name="Ferreira P."/>
            <person name="Barriuso J."/>
            <person name="Kellner H."/>
            <person name="Castanera R."/>
            <person name="Alfaro M."/>
            <person name="Ramirez L."/>
            <person name="Pisabarro A.G."/>
            <person name="Kuo A."/>
            <person name="Tritt A."/>
            <person name="Lipzen A."/>
            <person name="He G."/>
            <person name="Yan M."/>
            <person name="Ng V."/>
            <person name="Cullen D."/>
            <person name="Martin F."/>
            <person name="Rosso M.-N."/>
            <person name="Henrissat B."/>
            <person name="Hibbett D."/>
            <person name="Martinez A.T."/>
            <person name="Grigoriev I.V."/>
        </authorList>
    </citation>
    <scope>NUCLEOTIDE SEQUENCE</scope>
    <source>
        <strain evidence="2">MF-IS2</strain>
    </source>
</reference>
<evidence type="ECO:0000256" key="1">
    <source>
        <dbReference type="SAM" id="MobiDB-lite"/>
    </source>
</evidence>
<feature type="compositionally biased region" description="Acidic residues" evidence="1">
    <location>
        <begin position="91"/>
        <end position="103"/>
    </location>
</feature>
<feature type="region of interest" description="Disordered" evidence="1">
    <location>
        <begin position="89"/>
        <end position="109"/>
    </location>
</feature>